<keyword evidence="2" id="KW-1185">Reference proteome</keyword>
<proteinExistence type="predicted"/>
<dbReference type="RefSeq" id="WP_129894025.1">
    <property type="nucleotide sequence ID" value="NZ_CP035758.1"/>
</dbReference>
<dbReference type="AlphaFoldDB" id="A0A4P6K3W1"/>
<dbReference type="InterPro" id="IPR046249">
    <property type="entry name" value="DUF6282"/>
</dbReference>
<dbReference type="KEGG" id="kbs:EPA93_46150"/>
<evidence type="ECO:0000313" key="1">
    <source>
        <dbReference type="EMBL" id="QBD82957.1"/>
    </source>
</evidence>
<reference evidence="1 2" key="1">
    <citation type="submission" date="2019-01" db="EMBL/GenBank/DDBJ databases">
        <title>Ktedonosporobacter rubrisoli SCAWS-G2.</title>
        <authorList>
            <person name="Huang Y."/>
            <person name="Yan B."/>
        </authorList>
    </citation>
    <scope>NUCLEOTIDE SEQUENCE [LARGE SCALE GENOMIC DNA]</scope>
    <source>
        <strain evidence="1 2">SCAWS-G2</strain>
    </source>
</reference>
<evidence type="ECO:0000313" key="2">
    <source>
        <dbReference type="Proteomes" id="UP000290365"/>
    </source>
</evidence>
<dbReference type="EMBL" id="CP035758">
    <property type="protein sequence ID" value="QBD82957.1"/>
    <property type="molecule type" value="Genomic_DNA"/>
</dbReference>
<name>A0A4P6K3W1_KTERU</name>
<dbReference type="Pfam" id="PF19799">
    <property type="entry name" value="DUF6282"/>
    <property type="match status" value="1"/>
</dbReference>
<dbReference type="InterPro" id="IPR032466">
    <property type="entry name" value="Metal_Hydrolase"/>
</dbReference>
<sequence length="312" mass="34291">MPSKDQVSQPSTRARQLVHGAYDLHVHTGPDIMKRSITDIELAKRCAQWGQAGFVIKSHYTPTAERAALVRTLLPDIHVMGAIALNQAIGGMNALAVEIAAREGARFVWMPTVDAVNETAGRIPPAPDAKLPFWARFQHELRTQGIQSEPVRVVDEANQVLAETRAVLQAIARHNLVLATGHLGRDEIFAVVDAALEEGIRFIVITHPEFPSQNLSQEDQIALAQRGAFLERCFVTAHTGKVSWEKMFHNIRAAGYEHSFLSTDLGQPANPPVEDGLALMVDRMLEAGFSEEELHTMVVRNTVHLATGKVVS</sequence>
<gene>
    <name evidence="1" type="ORF">EPA93_46150</name>
</gene>
<dbReference type="Proteomes" id="UP000290365">
    <property type="component" value="Chromosome"/>
</dbReference>
<dbReference type="SUPFAM" id="SSF51556">
    <property type="entry name" value="Metallo-dependent hydrolases"/>
    <property type="match status" value="1"/>
</dbReference>
<organism evidence="1 2">
    <name type="scientific">Ktedonosporobacter rubrisoli</name>
    <dbReference type="NCBI Taxonomy" id="2509675"/>
    <lineage>
        <taxon>Bacteria</taxon>
        <taxon>Bacillati</taxon>
        <taxon>Chloroflexota</taxon>
        <taxon>Ktedonobacteria</taxon>
        <taxon>Ktedonobacterales</taxon>
        <taxon>Ktedonosporobacteraceae</taxon>
        <taxon>Ktedonosporobacter</taxon>
    </lineage>
</organism>
<dbReference type="OrthoDB" id="9802809at2"/>
<protein>
    <submittedName>
        <fullName evidence="1">Cytosolic protein</fullName>
    </submittedName>
</protein>
<dbReference type="Gene3D" id="3.20.20.140">
    <property type="entry name" value="Metal-dependent hydrolases"/>
    <property type="match status" value="1"/>
</dbReference>
<accession>A0A4P6K3W1</accession>